<gene>
    <name evidence="11" type="primary">hisC</name>
    <name evidence="14" type="ORF">SAMN06265784_11587</name>
</gene>
<dbReference type="GO" id="GO:0004400">
    <property type="term" value="F:histidinol-phosphate transaminase activity"/>
    <property type="evidence" value="ECO:0007669"/>
    <property type="project" value="UniProtKB-UniRule"/>
</dbReference>
<evidence type="ECO:0000256" key="2">
    <source>
        <dbReference type="ARBA" id="ARBA00005011"/>
    </source>
</evidence>
<keyword evidence="8 11" id="KW-0663">Pyridoxal phosphate</keyword>
<comment type="pathway">
    <text evidence="2 11">Amino-acid biosynthesis; L-histidine biosynthesis; L-histidine from 5-phospho-alpha-D-ribose 1-diphosphate: step 7/9.</text>
</comment>
<dbReference type="SUPFAM" id="SSF53383">
    <property type="entry name" value="PLP-dependent transferases"/>
    <property type="match status" value="1"/>
</dbReference>
<dbReference type="InterPro" id="IPR015424">
    <property type="entry name" value="PyrdxlP-dep_Trfase"/>
</dbReference>
<dbReference type="PANTHER" id="PTHR42885">
    <property type="entry name" value="HISTIDINOL-PHOSPHATE AMINOTRANSFERASE-RELATED"/>
    <property type="match status" value="1"/>
</dbReference>
<evidence type="ECO:0000256" key="10">
    <source>
        <dbReference type="ARBA" id="ARBA00047481"/>
    </source>
</evidence>
<evidence type="ECO:0000259" key="13">
    <source>
        <dbReference type="Pfam" id="PF00155"/>
    </source>
</evidence>
<comment type="similarity">
    <text evidence="3 11">Belongs to the class-II pyridoxal-phosphate-dependent aminotransferase family. Histidinol-phosphate aminotransferase subfamily.</text>
</comment>
<evidence type="ECO:0000313" key="15">
    <source>
        <dbReference type="Proteomes" id="UP000193228"/>
    </source>
</evidence>
<dbReference type="Gene3D" id="3.90.1150.10">
    <property type="entry name" value="Aspartate Aminotransferase, domain 1"/>
    <property type="match status" value="1"/>
</dbReference>
<dbReference type="PANTHER" id="PTHR42885:SF2">
    <property type="entry name" value="HISTIDINOL-PHOSPHATE AMINOTRANSFERASE"/>
    <property type="match status" value="1"/>
</dbReference>
<dbReference type="EMBL" id="FXAT01000015">
    <property type="protein sequence ID" value="SMG60117.1"/>
    <property type="molecule type" value="Genomic_DNA"/>
</dbReference>
<feature type="region of interest" description="Disordered" evidence="12">
    <location>
        <begin position="1"/>
        <end position="49"/>
    </location>
</feature>
<dbReference type="InterPro" id="IPR015422">
    <property type="entry name" value="PyrdxlP-dep_Trfase_small"/>
</dbReference>
<dbReference type="GO" id="GO:0030170">
    <property type="term" value="F:pyridoxal phosphate binding"/>
    <property type="evidence" value="ECO:0007669"/>
    <property type="project" value="InterPro"/>
</dbReference>
<comment type="subunit">
    <text evidence="4 11">Homodimer.</text>
</comment>
<dbReference type="InterPro" id="IPR015421">
    <property type="entry name" value="PyrdxlP-dep_Trfase_major"/>
</dbReference>
<dbReference type="InterPro" id="IPR005861">
    <property type="entry name" value="HisP_aminotrans"/>
</dbReference>
<dbReference type="GO" id="GO:0000105">
    <property type="term" value="P:L-histidine biosynthetic process"/>
    <property type="evidence" value="ECO:0007669"/>
    <property type="project" value="UniProtKB-UniRule"/>
</dbReference>
<dbReference type="Proteomes" id="UP000193228">
    <property type="component" value="Unassembled WGS sequence"/>
</dbReference>
<keyword evidence="5 11" id="KW-0032">Aminotransferase</keyword>
<evidence type="ECO:0000256" key="11">
    <source>
        <dbReference type="HAMAP-Rule" id="MF_01023"/>
    </source>
</evidence>
<dbReference type="EC" id="2.6.1.9" evidence="11"/>
<dbReference type="InterPro" id="IPR004839">
    <property type="entry name" value="Aminotransferase_I/II_large"/>
</dbReference>
<feature type="domain" description="Aminotransferase class I/classII large" evidence="13">
    <location>
        <begin position="72"/>
        <end position="395"/>
    </location>
</feature>
<evidence type="ECO:0000256" key="12">
    <source>
        <dbReference type="SAM" id="MobiDB-lite"/>
    </source>
</evidence>
<evidence type="ECO:0000256" key="4">
    <source>
        <dbReference type="ARBA" id="ARBA00011738"/>
    </source>
</evidence>
<comment type="cofactor">
    <cofactor evidence="1 11">
        <name>pyridoxal 5'-phosphate</name>
        <dbReference type="ChEBI" id="CHEBI:597326"/>
    </cofactor>
</comment>
<dbReference type="Pfam" id="PF00155">
    <property type="entry name" value="Aminotran_1_2"/>
    <property type="match status" value="1"/>
</dbReference>
<dbReference type="STRING" id="1515439.SAMN06265784_11587"/>
<keyword evidence="6 11" id="KW-0028">Amino-acid biosynthesis</keyword>
<feature type="modified residue" description="N6-(pyridoxal phosphate)lysine" evidence="11">
    <location>
        <position position="263"/>
    </location>
</feature>
<evidence type="ECO:0000256" key="1">
    <source>
        <dbReference type="ARBA" id="ARBA00001933"/>
    </source>
</evidence>
<keyword evidence="15" id="KW-1185">Reference proteome</keyword>
<evidence type="ECO:0000256" key="7">
    <source>
        <dbReference type="ARBA" id="ARBA00022679"/>
    </source>
</evidence>
<evidence type="ECO:0000256" key="6">
    <source>
        <dbReference type="ARBA" id="ARBA00022605"/>
    </source>
</evidence>
<evidence type="ECO:0000313" key="14">
    <source>
        <dbReference type="EMBL" id="SMG60117.1"/>
    </source>
</evidence>
<reference evidence="15" key="1">
    <citation type="submission" date="2017-04" db="EMBL/GenBank/DDBJ databases">
        <authorList>
            <person name="Varghese N."/>
            <person name="Submissions S."/>
        </authorList>
    </citation>
    <scope>NUCLEOTIDE SEQUENCE [LARGE SCALE GENOMIC DNA]</scope>
    <source>
        <strain evidence="15">LMG 29540</strain>
    </source>
</reference>
<dbReference type="CDD" id="cd00609">
    <property type="entry name" value="AAT_like"/>
    <property type="match status" value="1"/>
</dbReference>
<keyword evidence="7 11" id="KW-0808">Transferase</keyword>
<comment type="catalytic activity">
    <reaction evidence="10 11">
        <text>L-histidinol phosphate + 2-oxoglutarate = 3-(imidazol-4-yl)-2-oxopropyl phosphate + L-glutamate</text>
        <dbReference type="Rhea" id="RHEA:23744"/>
        <dbReference type="ChEBI" id="CHEBI:16810"/>
        <dbReference type="ChEBI" id="CHEBI:29985"/>
        <dbReference type="ChEBI" id="CHEBI:57766"/>
        <dbReference type="ChEBI" id="CHEBI:57980"/>
        <dbReference type="EC" id="2.6.1.9"/>
    </reaction>
</comment>
<evidence type="ECO:0000256" key="8">
    <source>
        <dbReference type="ARBA" id="ARBA00022898"/>
    </source>
</evidence>
<name>A0A1X7M339_9BURK</name>
<proteinExistence type="inferred from homology"/>
<sequence length="402" mass="43238">MDDAEENGSDGSRPFARSITTIETNQCGPAPPMPDLQSPHGPAHEPMTTPQDIIRNDVLAMTSYPVPDATGFIKLDAMENPFPLPPELAAHLGEHLAGVALNRYPAPRPEALIERIRQVMGVPAGCDVLLGNGSDEIISVMSVACARPGAKVLAPVPGFVMYQMSAKLAHLEFVGVPLKPDFTLDTEAMLAAIAEHKPAIVYLAYPNNPTGTLFDDADMERIIAAAKQSLVVIDEAYQPFAQKSWLPRADQFDNVVVMRTVSKLGLAGIRLGYLVGRPAWLTEFDKVRPPYNTNVLTQAAAGFLLDHVGVLDAQAAQLREERTKLAQAVAALPGAEVFPSAGNFLLVRVPDASVLFETLLTARVLIKNVSKMHPLLVNCVRLTVGSPAENAQLLAGLKLVLR</sequence>
<dbReference type="UniPathway" id="UPA00031">
    <property type="reaction ID" value="UER00012"/>
</dbReference>
<evidence type="ECO:0000256" key="5">
    <source>
        <dbReference type="ARBA" id="ARBA00022576"/>
    </source>
</evidence>
<organism evidence="14 15">
    <name type="scientific">Paraburkholderia susongensis</name>
    <dbReference type="NCBI Taxonomy" id="1515439"/>
    <lineage>
        <taxon>Bacteria</taxon>
        <taxon>Pseudomonadati</taxon>
        <taxon>Pseudomonadota</taxon>
        <taxon>Betaproteobacteria</taxon>
        <taxon>Burkholderiales</taxon>
        <taxon>Burkholderiaceae</taxon>
        <taxon>Paraburkholderia</taxon>
    </lineage>
</organism>
<protein>
    <recommendedName>
        <fullName evidence="11">Histidinol-phosphate aminotransferase</fullName>
        <ecNumber evidence="11">2.6.1.9</ecNumber>
    </recommendedName>
    <alternativeName>
        <fullName evidence="11">Imidazole acetol-phosphate transaminase</fullName>
    </alternativeName>
</protein>
<accession>A0A1X7M339</accession>
<dbReference type="Gene3D" id="3.40.640.10">
    <property type="entry name" value="Type I PLP-dependent aspartate aminotransferase-like (Major domain)"/>
    <property type="match status" value="1"/>
</dbReference>
<feature type="compositionally biased region" description="Polar residues" evidence="12">
    <location>
        <begin position="18"/>
        <end position="27"/>
    </location>
</feature>
<dbReference type="AlphaFoldDB" id="A0A1X7M339"/>
<evidence type="ECO:0000256" key="9">
    <source>
        <dbReference type="ARBA" id="ARBA00023102"/>
    </source>
</evidence>
<dbReference type="HAMAP" id="MF_01023">
    <property type="entry name" value="HisC_aminotrans_2"/>
    <property type="match status" value="1"/>
</dbReference>
<evidence type="ECO:0000256" key="3">
    <source>
        <dbReference type="ARBA" id="ARBA00007970"/>
    </source>
</evidence>
<dbReference type="NCBIfam" id="TIGR01141">
    <property type="entry name" value="hisC"/>
    <property type="match status" value="1"/>
</dbReference>
<keyword evidence="9 11" id="KW-0368">Histidine biosynthesis</keyword>